<evidence type="ECO:0000256" key="2">
    <source>
        <dbReference type="ARBA" id="ARBA00003690"/>
    </source>
</evidence>
<dbReference type="EMBL" id="JARPUR010000006">
    <property type="protein sequence ID" value="KAK4874010.1"/>
    <property type="molecule type" value="Genomic_DNA"/>
</dbReference>
<gene>
    <name evidence="16" type="ORF">RN001_013370</name>
</gene>
<evidence type="ECO:0000256" key="10">
    <source>
        <dbReference type="ARBA" id="ARBA00023002"/>
    </source>
</evidence>
<feature type="binding site" description="axial binding residue" evidence="14">
    <location>
        <position position="471"/>
    </location>
    <ligand>
        <name>heme</name>
        <dbReference type="ChEBI" id="CHEBI:30413"/>
    </ligand>
    <ligandPart>
        <name>Fe</name>
        <dbReference type="ChEBI" id="CHEBI:18248"/>
    </ligandPart>
</feature>
<keyword evidence="6 14" id="KW-0349">Heme</keyword>
<accession>A0AAN7PZU0</accession>
<evidence type="ECO:0000256" key="8">
    <source>
        <dbReference type="ARBA" id="ARBA00022824"/>
    </source>
</evidence>
<evidence type="ECO:0000256" key="1">
    <source>
        <dbReference type="ARBA" id="ARBA00001971"/>
    </source>
</evidence>
<keyword evidence="10 15" id="KW-0560">Oxidoreductase</keyword>
<evidence type="ECO:0000256" key="3">
    <source>
        <dbReference type="ARBA" id="ARBA00004174"/>
    </source>
</evidence>
<keyword evidence="11 14" id="KW-0408">Iron</keyword>
<dbReference type="Pfam" id="PF00067">
    <property type="entry name" value="p450"/>
    <property type="match status" value="1"/>
</dbReference>
<keyword evidence="13" id="KW-0472">Membrane</keyword>
<dbReference type="GO" id="GO:0004497">
    <property type="term" value="F:monooxygenase activity"/>
    <property type="evidence" value="ECO:0007669"/>
    <property type="project" value="UniProtKB-KW"/>
</dbReference>
<sequence length="530" mass="61595">MIWLLIAGAVCLICYYKAVQSLSYWKHRGVVYKKGWPVIQNLTQLVLQKVSFVDRIYNLYQEFANERYFGTYEFLRPTLFVNDVDLIKKITVKDYEYFIDHTSIITEDVDPLLGRNLFNLKSQRWRNMRSALSPLFTSSKMKIMFTLVSESAEKFTSHFEKQKPNFFDVDIKDISSRFTNDVIANLAFAYKCNSFEDEHNEFYVWGKELITTVGIRFIAFTLFSVLSKIAKFLNTQMVPSSASKFFRRIVKDTINKREKEGLVRLDMIHLLMETRKGVTVSEDSNVPDAGFAATAESNVLLRSDKKHKLELSDEDITAQAVIFLLGGFETSSSLMSFIAYELAMNEDIQKKLQEEIDETLDSCNGKVTYEAIHQMKYMDMVVSETLRKWPPFIVLDRLCVKDYLIEPDNDFNKPLIIEKGTMVQIPVIGIHRDPKYFTEPDTFDPERFNDENKHNIQQFSFIPFGSGPRNCIASRFALMENKTLIFHLLSKFDIVKFEKTPCPIQTDRKSFNMSPAPGSWLRLKKRIEFA</sequence>
<dbReference type="PRINTS" id="PR00385">
    <property type="entry name" value="P450"/>
</dbReference>
<dbReference type="FunFam" id="1.10.630.10:FF:000042">
    <property type="entry name" value="Cytochrome P450"/>
    <property type="match status" value="1"/>
</dbReference>
<dbReference type="GO" id="GO:0016705">
    <property type="term" value="F:oxidoreductase activity, acting on paired donors, with incorporation or reduction of molecular oxygen"/>
    <property type="evidence" value="ECO:0007669"/>
    <property type="project" value="InterPro"/>
</dbReference>
<evidence type="ECO:0000256" key="4">
    <source>
        <dbReference type="ARBA" id="ARBA00004406"/>
    </source>
</evidence>
<dbReference type="CDD" id="cd11056">
    <property type="entry name" value="CYP6-like"/>
    <property type="match status" value="1"/>
</dbReference>
<dbReference type="InterPro" id="IPR050476">
    <property type="entry name" value="Insect_CytP450_Detox"/>
</dbReference>
<keyword evidence="7 14" id="KW-0479">Metal-binding</keyword>
<comment type="subcellular location">
    <subcellularLocation>
        <location evidence="4">Endoplasmic reticulum membrane</location>
        <topology evidence="4">Peripheral membrane protein</topology>
    </subcellularLocation>
    <subcellularLocation>
        <location evidence="3">Microsome membrane</location>
        <topology evidence="3">Peripheral membrane protein</topology>
    </subcellularLocation>
</comment>
<evidence type="ECO:0008006" key="18">
    <source>
        <dbReference type="Google" id="ProtNLM"/>
    </source>
</evidence>
<dbReference type="GO" id="GO:0005789">
    <property type="term" value="C:endoplasmic reticulum membrane"/>
    <property type="evidence" value="ECO:0007669"/>
    <property type="project" value="UniProtKB-SubCell"/>
</dbReference>
<dbReference type="AlphaFoldDB" id="A0AAN7PZU0"/>
<reference evidence="17" key="1">
    <citation type="submission" date="2023-01" db="EMBL/GenBank/DDBJ databases">
        <title>Key to firefly adult light organ development and bioluminescence: homeobox transcription factors regulate luciferase expression and transportation to peroxisome.</title>
        <authorList>
            <person name="Fu X."/>
        </authorList>
    </citation>
    <scope>NUCLEOTIDE SEQUENCE [LARGE SCALE GENOMIC DNA]</scope>
</reference>
<comment type="caution">
    <text evidence="16">The sequence shown here is derived from an EMBL/GenBank/DDBJ whole genome shotgun (WGS) entry which is preliminary data.</text>
</comment>
<evidence type="ECO:0000256" key="15">
    <source>
        <dbReference type="RuleBase" id="RU000461"/>
    </source>
</evidence>
<proteinExistence type="inferred from homology"/>
<evidence type="ECO:0000256" key="9">
    <source>
        <dbReference type="ARBA" id="ARBA00022848"/>
    </source>
</evidence>
<dbReference type="Proteomes" id="UP001353858">
    <property type="component" value="Unassembled WGS sequence"/>
</dbReference>
<comment type="similarity">
    <text evidence="5 15">Belongs to the cytochrome P450 family.</text>
</comment>
<comment type="function">
    <text evidence="2">May be involved in the metabolism of insect hormones and in the breakdown of synthetic insecticides.</text>
</comment>
<dbReference type="InterPro" id="IPR036396">
    <property type="entry name" value="Cyt_P450_sf"/>
</dbReference>
<dbReference type="PANTHER" id="PTHR24292:SF54">
    <property type="entry name" value="CYP9F3-RELATED"/>
    <property type="match status" value="1"/>
</dbReference>
<dbReference type="PANTHER" id="PTHR24292">
    <property type="entry name" value="CYTOCHROME P450"/>
    <property type="match status" value="1"/>
</dbReference>
<dbReference type="PROSITE" id="PS00086">
    <property type="entry name" value="CYTOCHROME_P450"/>
    <property type="match status" value="1"/>
</dbReference>
<keyword evidence="9" id="KW-0492">Microsome</keyword>
<evidence type="ECO:0000256" key="11">
    <source>
        <dbReference type="ARBA" id="ARBA00023004"/>
    </source>
</evidence>
<comment type="cofactor">
    <cofactor evidence="1 14">
        <name>heme</name>
        <dbReference type="ChEBI" id="CHEBI:30413"/>
    </cofactor>
</comment>
<dbReference type="GO" id="GO:0020037">
    <property type="term" value="F:heme binding"/>
    <property type="evidence" value="ECO:0007669"/>
    <property type="project" value="InterPro"/>
</dbReference>
<keyword evidence="17" id="KW-1185">Reference proteome</keyword>
<dbReference type="Gene3D" id="1.10.630.10">
    <property type="entry name" value="Cytochrome P450"/>
    <property type="match status" value="1"/>
</dbReference>
<protein>
    <recommendedName>
        <fullName evidence="18">Cytochrome P450</fullName>
    </recommendedName>
</protein>
<evidence type="ECO:0000256" key="5">
    <source>
        <dbReference type="ARBA" id="ARBA00010617"/>
    </source>
</evidence>
<name>A0AAN7PZU0_9COLE</name>
<evidence type="ECO:0000256" key="13">
    <source>
        <dbReference type="ARBA" id="ARBA00023136"/>
    </source>
</evidence>
<dbReference type="InterPro" id="IPR002403">
    <property type="entry name" value="Cyt_P450_E_grp-IV"/>
</dbReference>
<dbReference type="InterPro" id="IPR001128">
    <property type="entry name" value="Cyt_P450"/>
</dbReference>
<organism evidence="16 17">
    <name type="scientific">Aquatica leii</name>
    <dbReference type="NCBI Taxonomy" id="1421715"/>
    <lineage>
        <taxon>Eukaryota</taxon>
        <taxon>Metazoa</taxon>
        <taxon>Ecdysozoa</taxon>
        <taxon>Arthropoda</taxon>
        <taxon>Hexapoda</taxon>
        <taxon>Insecta</taxon>
        <taxon>Pterygota</taxon>
        <taxon>Neoptera</taxon>
        <taxon>Endopterygota</taxon>
        <taxon>Coleoptera</taxon>
        <taxon>Polyphaga</taxon>
        <taxon>Elateriformia</taxon>
        <taxon>Elateroidea</taxon>
        <taxon>Lampyridae</taxon>
        <taxon>Luciolinae</taxon>
        <taxon>Aquatica</taxon>
    </lineage>
</organism>
<evidence type="ECO:0000256" key="12">
    <source>
        <dbReference type="ARBA" id="ARBA00023033"/>
    </source>
</evidence>
<keyword evidence="12 15" id="KW-0503">Monooxygenase</keyword>
<dbReference type="InterPro" id="IPR017972">
    <property type="entry name" value="Cyt_P450_CS"/>
</dbReference>
<evidence type="ECO:0000313" key="16">
    <source>
        <dbReference type="EMBL" id="KAK4874010.1"/>
    </source>
</evidence>
<evidence type="ECO:0000313" key="17">
    <source>
        <dbReference type="Proteomes" id="UP001353858"/>
    </source>
</evidence>
<evidence type="ECO:0000256" key="7">
    <source>
        <dbReference type="ARBA" id="ARBA00022723"/>
    </source>
</evidence>
<dbReference type="GO" id="GO:0005506">
    <property type="term" value="F:iron ion binding"/>
    <property type="evidence" value="ECO:0007669"/>
    <property type="project" value="InterPro"/>
</dbReference>
<evidence type="ECO:0000256" key="6">
    <source>
        <dbReference type="ARBA" id="ARBA00022617"/>
    </source>
</evidence>
<evidence type="ECO:0000256" key="14">
    <source>
        <dbReference type="PIRSR" id="PIRSR602403-1"/>
    </source>
</evidence>
<dbReference type="SUPFAM" id="SSF48264">
    <property type="entry name" value="Cytochrome P450"/>
    <property type="match status" value="1"/>
</dbReference>
<dbReference type="PRINTS" id="PR00465">
    <property type="entry name" value="EP450IV"/>
</dbReference>
<keyword evidence="8" id="KW-0256">Endoplasmic reticulum</keyword>